<dbReference type="AlphaFoldDB" id="A0AA40FLL5"/>
<organism evidence="2 3">
    <name type="scientific">Melipona bicolor</name>
    <dbReference type="NCBI Taxonomy" id="60889"/>
    <lineage>
        <taxon>Eukaryota</taxon>
        <taxon>Metazoa</taxon>
        <taxon>Ecdysozoa</taxon>
        <taxon>Arthropoda</taxon>
        <taxon>Hexapoda</taxon>
        <taxon>Insecta</taxon>
        <taxon>Pterygota</taxon>
        <taxon>Neoptera</taxon>
        <taxon>Endopterygota</taxon>
        <taxon>Hymenoptera</taxon>
        <taxon>Apocrita</taxon>
        <taxon>Aculeata</taxon>
        <taxon>Apoidea</taxon>
        <taxon>Anthophila</taxon>
        <taxon>Apidae</taxon>
        <taxon>Melipona</taxon>
    </lineage>
</organism>
<protein>
    <submittedName>
        <fullName evidence="2">Uncharacterized protein</fullName>
    </submittedName>
</protein>
<feature type="non-terminal residue" evidence="2">
    <location>
        <position position="100"/>
    </location>
</feature>
<proteinExistence type="predicted"/>
<dbReference type="EMBL" id="JAHYIQ010000027">
    <property type="protein sequence ID" value="KAK1121183.1"/>
    <property type="molecule type" value="Genomic_DNA"/>
</dbReference>
<comment type="caution">
    <text evidence="2">The sequence shown here is derived from an EMBL/GenBank/DDBJ whole genome shotgun (WGS) entry which is preliminary data.</text>
</comment>
<name>A0AA40FLL5_9HYME</name>
<evidence type="ECO:0000313" key="2">
    <source>
        <dbReference type="EMBL" id="KAK1121183.1"/>
    </source>
</evidence>
<reference evidence="2" key="1">
    <citation type="submission" date="2021-10" db="EMBL/GenBank/DDBJ databases">
        <title>Melipona bicolor Genome sequencing and assembly.</title>
        <authorList>
            <person name="Araujo N.S."/>
            <person name="Arias M.C."/>
        </authorList>
    </citation>
    <scope>NUCLEOTIDE SEQUENCE</scope>
    <source>
        <strain evidence="2">USP_2M_L1-L4_2017</strain>
        <tissue evidence="2">Whole body</tissue>
    </source>
</reference>
<dbReference type="Proteomes" id="UP001177670">
    <property type="component" value="Unassembled WGS sequence"/>
</dbReference>
<sequence length="100" mass="10753">MFDDAWGGSVVVLRGFSRQKEARDGDEGEEGLADTGKHRLGRRLARGRNVRVTTPTRRHPAFAERSLVAVTVVGGGMPLSNKKSIRAVGLDAEARGKSVP</sequence>
<gene>
    <name evidence="2" type="ORF">K0M31_010490</name>
</gene>
<keyword evidence="3" id="KW-1185">Reference proteome</keyword>
<accession>A0AA40FLL5</accession>
<feature type="region of interest" description="Disordered" evidence="1">
    <location>
        <begin position="17"/>
        <end position="40"/>
    </location>
</feature>
<evidence type="ECO:0000256" key="1">
    <source>
        <dbReference type="SAM" id="MobiDB-lite"/>
    </source>
</evidence>
<evidence type="ECO:0000313" key="3">
    <source>
        <dbReference type="Proteomes" id="UP001177670"/>
    </source>
</evidence>